<organism evidence="2 3">
    <name type="scientific">Caerostris extrusa</name>
    <name type="common">Bark spider</name>
    <name type="synonym">Caerostris bankana</name>
    <dbReference type="NCBI Taxonomy" id="172846"/>
    <lineage>
        <taxon>Eukaryota</taxon>
        <taxon>Metazoa</taxon>
        <taxon>Ecdysozoa</taxon>
        <taxon>Arthropoda</taxon>
        <taxon>Chelicerata</taxon>
        <taxon>Arachnida</taxon>
        <taxon>Araneae</taxon>
        <taxon>Araneomorphae</taxon>
        <taxon>Entelegynae</taxon>
        <taxon>Araneoidea</taxon>
        <taxon>Araneidae</taxon>
        <taxon>Caerostris</taxon>
    </lineage>
</organism>
<accession>A0AAV4RHP1</accession>
<gene>
    <name evidence="2" type="ORF">CEXT_665061</name>
</gene>
<keyword evidence="3" id="KW-1185">Reference proteome</keyword>
<feature type="compositionally biased region" description="Basic and acidic residues" evidence="1">
    <location>
        <begin position="72"/>
        <end position="87"/>
    </location>
</feature>
<protein>
    <submittedName>
        <fullName evidence="2">Uncharacterized protein</fullName>
    </submittedName>
</protein>
<dbReference type="AlphaFoldDB" id="A0AAV4RHP1"/>
<feature type="region of interest" description="Disordered" evidence="1">
    <location>
        <begin position="54"/>
        <end position="87"/>
    </location>
</feature>
<evidence type="ECO:0000313" key="3">
    <source>
        <dbReference type="Proteomes" id="UP001054945"/>
    </source>
</evidence>
<reference evidence="2 3" key="1">
    <citation type="submission" date="2021-06" db="EMBL/GenBank/DDBJ databases">
        <title>Caerostris extrusa draft genome.</title>
        <authorList>
            <person name="Kono N."/>
            <person name="Arakawa K."/>
        </authorList>
    </citation>
    <scope>NUCLEOTIDE SEQUENCE [LARGE SCALE GENOMIC DNA]</scope>
</reference>
<dbReference type="EMBL" id="BPLR01007940">
    <property type="protein sequence ID" value="GIY20827.1"/>
    <property type="molecule type" value="Genomic_DNA"/>
</dbReference>
<name>A0AAV4RHP1_CAEEX</name>
<dbReference type="Proteomes" id="UP001054945">
    <property type="component" value="Unassembled WGS sequence"/>
</dbReference>
<evidence type="ECO:0000313" key="2">
    <source>
        <dbReference type="EMBL" id="GIY20827.1"/>
    </source>
</evidence>
<sequence>MTFKRSHLVERDPGRLKMTFGRQPKEKVLCLPHPSRTYPERDLNILSKIKAHPLRSDKTVKKGGSKGGKGSSRLDIKGRQREVQPEL</sequence>
<evidence type="ECO:0000256" key="1">
    <source>
        <dbReference type="SAM" id="MobiDB-lite"/>
    </source>
</evidence>
<comment type="caution">
    <text evidence="2">The sequence shown here is derived from an EMBL/GenBank/DDBJ whole genome shotgun (WGS) entry which is preliminary data.</text>
</comment>
<proteinExistence type="predicted"/>